<accession>T1JK79</accession>
<dbReference type="HOGENOM" id="CLU_2838635_0_0_1"/>
<protein>
    <recommendedName>
        <fullName evidence="4">Secreted protein</fullName>
    </recommendedName>
</protein>
<proteinExistence type="predicted"/>
<feature type="signal peptide" evidence="1">
    <location>
        <begin position="1"/>
        <end position="20"/>
    </location>
</feature>
<sequence>MFFGMLWALICVFFIHQVRGFWDPTLTLISQWGQLEEPPRESRLRCLSAYHSPEKIEFARVLNTGQ</sequence>
<dbReference type="Proteomes" id="UP000014500">
    <property type="component" value="Unassembled WGS sequence"/>
</dbReference>
<evidence type="ECO:0008006" key="4">
    <source>
        <dbReference type="Google" id="ProtNLM"/>
    </source>
</evidence>
<evidence type="ECO:0000313" key="2">
    <source>
        <dbReference type="EnsemblMetazoa" id="SMAR014259-PA"/>
    </source>
</evidence>
<dbReference type="EnsemblMetazoa" id="SMAR014259-RA">
    <property type="protein sequence ID" value="SMAR014259-PA"/>
    <property type="gene ID" value="SMAR014259"/>
</dbReference>
<organism evidence="2 3">
    <name type="scientific">Strigamia maritima</name>
    <name type="common">European centipede</name>
    <name type="synonym">Geophilus maritimus</name>
    <dbReference type="NCBI Taxonomy" id="126957"/>
    <lineage>
        <taxon>Eukaryota</taxon>
        <taxon>Metazoa</taxon>
        <taxon>Ecdysozoa</taxon>
        <taxon>Arthropoda</taxon>
        <taxon>Myriapoda</taxon>
        <taxon>Chilopoda</taxon>
        <taxon>Pleurostigmophora</taxon>
        <taxon>Geophilomorpha</taxon>
        <taxon>Linotaeniidae</taxon>
        <taxon>Strigamia</taxon>
    </lineage>
</organism>
<reference evidence="3" key="1">
    <citation type="submission" date="2011-05" db="EMBL/GenBank/DDBJ databases">
        <authorList>
            <person name="Richards S.R."/>
            <person name="Qu J."/>
            <person name="Jiang H."/>
            <person name="Jhangiani S.N."/>
            <person name="Agravi P."/>
            <person name="Goodspeed R."/>
            <person name="Gross S."/>
            <person name="Mandapat C."/>
            <person name="Jackson L."/>
            <person name="Mathew T."/>
            <person name="Pu L."/>
            <person name="Thornton R."/>
            <person name="Saada N."/>
            <person name="Wilczek-Boney K.B."/>
            <person name="Lee S."/>
            <person name="Kovar C."/>
            <person name="Wu Y."/>
            <person name="Scherer S.E."/>
            <person name="Worley K.C."/>
            <person name="Muzny D.M."/>
            <person name="Gibbs R."/>
        </authorList>
    </citation>
    <scope>NUCLEOTIDE SEQUENCE</scope>
    <source>
        <strain evidence="3">Brora</strain>
    </source>
</reference>
<reference evidence="2" key="2">
    <citation type="submission" date="2015-02" db="UniProtKB">
        <authorList>
            <consortium name="EnsemblMetazoa"/>
        </authorList>
    </citation>
    <scope>IDENTIFICATION</scope>
</reference>
<feature type="chain" id="PRO_5004580405" description="Secreted protein" evidence="1">
    <location>
        <begin position="21"/>
        <end position="66"/>
    </location>
</feature>
<keyword evidence="3" id="KW-1185">Reference proteome</keyword>
<evidence type="ECO:0000313" key="3">
    <source>
        <dbReference type="Proteomes" id="UP000014500"/>
    </source>
</evidence>
<dbReference type="EMBL" id="JH431883">
    <property type="status" value="NOT_ANNOTATED_CDS"/>
    <property type="molecule type" value="Genomic_DNA"/>
</dbReference>
<name>T1JK79_STRMM</name>
<dbReference type="AlphaFoldDB" id="T1JK79"/>
<evidence type="ECO:0000256" key="1">
    <source>
        <dbReference type="SAM" id="SignalP"/>
    </source>
</evidence>
<keyword evidence="1" id="KW-0732">Signal</keyword>